<name>A0A316VZM4_9BASI</name>
<proteinExistence type="predicted"/>
<dbReference type="GeneID" id="37031882"/>
<organism evidence="1 2">
    <name type="scientific">Ceraceosorus guamensis</name>
    <dbReference type="NCBI Taxonomy" id="1522189"/>
    <lineage>
        <taxon>Eukaryota</taxon>
        <taxon>Fungi</taxon>
        <taxon>Dikarya</taxon>
        <taxon>Basidiomycota</taxon>
        <taxon>Ustilaginomycotina</taxon>
        <taxon>Exobasidiomycetes</taxon>
        <taxon>Ceraceosorales</taxon>
        <taxon>Ceraceosoraceae</taxon>
        <taxon>Ceraceosorus</taxon>
    </lineage>
</organism>
<dbReference type="EMBL" id="KZ819373">
    <property type="protein sequence ID" value="PWN43036.1"/>
    <property type="molecule type" value="Genomic_DNA"/>
</dbReference>
<dbReference type="RefSeq" id="XP_025370196.1">
    <property type="nucleotide sequence ID" value="XM_025510012.1"/>
</dbReference>
<dbReference type="Proteomes" id="UP000245783">
    <property type="component" value="Unassembled WGS sequence"/>
</dbReference>
<evidence type="ECO:0000313" key="2">
    <source>
        <dbReference type="Proteomes" id="UP000245783"/>
    </source>
</evidence>
<protein>
    <submittedName>
        <fullName evidence="1">Uncharacterized protein</fullName>
    </submittedName>
</protein>
<reference evidence="1 2" key="1">
    <citation type="journal article" date="2018" name="Mol. Biol. Evol.">
        <title>Broad Genomic Sampling Reveals a Smut Pathogenic Ancestry of the Fungal Clade Ustilaginomycotina.</title>
        <authorList>
            <person name="Kijpornyongpan T."/>
            <person name="Mondo S.J."/>
            <person name="Barry K."/>
            <person name="Sandor L."/>
            <person name="Lee J."/>
            <person name="Lipzen A."/>
            <person name="Pangilinan J."/>
            <person name="LaButti K."/>
            <person name="Hainaut M."/>
            <person name="Henrissat B."/>
            <person name="Grigoriev I.V."/>
            <person name="Spatafora J.W."/>
            <person name="Aime M.C."/>
        </authorList>
    </citation>
    <scope>NUCLEOTIDE SEQUENCE [LARGE SCALE GENOMIC DNA]</scope>
    <source>
        <strain evidence="1 2">MCA 4658</strain>
    </source>
</reference>
<accession>A0A316VZM4</accession>
<dbReference type="AlphaFoldDB" id="A0A316VZM4"/>
<gene>
    <name evidence="1" type="ORF">IE81DRAFT_101506</name>
</gene>
<dbReference type="InParanoid" id="A0A316VZM4"/>
<keyword evidence="2" id="KW-1185">Reference proteome</keyword>
<evidence type="ECO:0000313" key="1">
    <source>
        <dbReference type="EMBL" id="PWN43036.1"/>
    </source>
</evidence>
<sequence length="152" mass="16627">MLLTCAGRRVLNPHCAGANGYKSKAIIITEFRLKAGIHESVRMVNVCSRREFKRCVLIKLWVATLSASSCCSSSRSLAGQTSSSSRGSLRVRACRCASCMPCTQACKSYALAHKAHRPCALARTHHHRATVSATRRCVHGARAEPLRLAWFA</sequence>